<dbReference type="Gene3D" id="3.30.1360.120">
    <property type="entry name" value="Probable tRNA modification gtpase trme, domain 1"/>
    <property type="match status" value="1"/>
</dbReference>
<evidence type="ECO:0000256" key="1">
    <source>
        <dbReference type="ARBA" id="ARBA00004173"/>
    </source>
</evidence>
<dbReference type="PANTHER" id="PTHR22602">
    <property type="entry name" value="TRANSFERASE CAF17, MITOCHONDRIAL-RELATED"/>
    <property type="match status" value="1"/>
</dbReference>
<dbReference type="InterPro" id="IPR017703">
    <property type="entry name" value="YgfZ/GCV_T_CS"/>
</dbReference>
<dbReference type="GO" id="GO:0016226">
    <property type="term" value="P:iron-sulfur cluster assembly"/>
    <property type="evidence" value="ECO:0007669"/>
    <property type="project" value="TreeGrafter"/>
</dbReference>
<evidence type="ECO:0000259" key="4">
    <source>
        <dbReference type="Pfam" id="PF25455"/>
    </source>
</evidence>
<dbReference type="Pfam" id="PF25455">
    <property type="entry name" value="Beta-barrel_CAF17_C"/>
    <property type="match status" value="1"/>
</dbReference>
<dbReference type="PANTHER" id="PTHR22602:SF0">
    <property type="entry name" value="TRANSFERASE CAF17, MITOCHONDRIAL-RELATED"/>
    <property type="match status" value="1"/>
</dbReference>
<gene>
    <name evidence="6" type="primary">LOC116288943</name>
</gene>
<dbReference type="GO" id="GO:0005759">
    <property type="term" value="C:mitochondrial matrix"/>
    <property type="evidence" value="ECO:0007669"/>
    <property type="project" value="TreeGrafter"/>
</dbReference>
<dbReference type="NCBIfam" id="TIGR03317">
    <property type="entry name" value="ygfZ_signature"/>
    <property type="match status" value="1"/>
</dbReference>
<dbReference type="GO" id="GO:0016740">
    <property type="term" value="F:transferase activity"/>
    <property type="evidence" value="ECO:0007669"/>
    <property type="project" value="UniProtKB-KW"/>
</dbReference>
<sequence length="339" mass="38289">MAARGVKFNIANLPRFTRVNHQLFFRRTAHNLSGDSLKYCQLEKRSLIRVHGADSVRLLQGLVTNSVELFHQDGSLKTMYSMFLNAQGRVLYDAMLYKDKTNSGNPCFLVECDKNTLPGLLKLMTFYKLRSKVDISRVADIVPWVIFNEKSSDTTNLDVKMDSNLISFGRDPRIKELGWRLLLTGGCKPSDLLDGIHGVNESSYDIYRVKLGVCEGASEIQPGTALPLEYNLDYINGVSFQKGCYIGQELTARTHHTGVIRKRVMPFKFAPVEEVIKLEQDMAIKTSSGKTSGKLCVVYKGCGLAVMRIAMLNNNKHYVKDNEGNDVEIHPYVPKWWPE</sequence>
<name>A0A6P8H5M3_ACTTE</name>
<dbReference type="FunCoup" id="A0A6P8H5M3">
    <property type="interactions" value="872"/>
</dbReference>
<keyword evidence="6" id="KW-0808">Transferase</keyword>
<dbReference type="RefSeq" id="XP_031551669.1">
    <property type="nucleotide sequence ID" value="XM_031695809.1"/>
</dbReference>
<keyword evidence="2" id="KW-0809">Transit peptide</keyword>
<dbReference type="Proteomes" id="UP000515163">
    <property type="component" value="Unplaced"/>
</dbReference>
<evidence type="ECO:0000313" key="5">
    <source>
        <dbReference type="Proteomes" id="UP000515163"/>
    </source>
</evidence>
<proteinExistence type="predicted"/>
<dbReference type="InterPro" id="IPR045179">
    <property type="entry name" value="YgfZ/GcvT"/>
</dbReference>
<evidence type="ECO:0000256" key="3">
    <source>
        <dbReference type="ARBA" id="ARBA00023128"/>
    </source>
</evidence>
<dbReference type="InterPro" id="IPR057460">
    <property type="entry name" value="CAF17_C"/>
</dbReference>
<dbReference type="InParanoid" id="A0A6P8H5M3"/>
<keyword evidence="3" id="KW-0496">Mitochondrion</keyword>
<accession>A0A6P8H5M3</accession>
<dbReference type="SUPFAM" id="SSF103025">
    <property type="entry name" value="Folate-binding domain"/>
    <property type="match status" value="1"/>
</dbReference>
<feature type="domain" description="CAF17 C-terminal" evidence="4">
    <location>
        <begin position="261"/>
        <end position="338"/>
    </location>
</feature>
<comment type="subcellular location">
    <subcellularLocation>
        <location evidence="1">Mitochondrion</location>
    </subcellularLocation>
</comment>
<dbReference type="GeneID" id="116288943"/>
<dbReference type="KEGG" id="aten:116288943"/>
<dbReference type="AlphaFoldDB" id="A0A6P8H5M3"/>
<dbReference type="OrthoDB" id="191995at2759"/>
<organism evidence="5 6">
    <name type="scientific">Actinia tenebrosa</name>
    <name type="common">Australian red waratah sea anemone</name>
    <dbReference type="NCBI Taxonomy" id="6105"/>
    <lineage>
        <taxon>Eukaryota</taxon>
        <taxon>Metazoa</taxon>
        <taxon>Cnidaria</taxon>
        <taxon>Anthozoa</taxon>
        <taxon>Hexacorallia</taxon>
        <taxon>Actiniaria</taxon>
        <taxon>Actiniidae</taxon>
        <taxon>Actinia</taxon>
    </lineage>
</organism>
<protein>
    <submittedName>
        <fullName evidence="6">Transferase CAF17 homolog, mitochondrial</fullName>
    </submittedName>
</protein>
<reference evidence="6" key="1">
    <citation type="submission" date="2025-08" db="UniProtKB">
        <authorList>
            <consortium name="RefSeq"/>
        </authorList>
    </citation>
    <scope>IDENTIFICATION</scope>
    <source>
        <tissue evidence="6">Tentacle</tissue>
    </source>
</reference>
<dbReference type="InterPro" id="IPR027266">
    <property type="entry name" value="TrmE/GcvT-like"/>
</dbReference>
<keyword evidence="5" id="KW-1185">Reference proteome</keyword>
<evidence type="ECO:0000313" key="6">
    <source>
        <dbReference type="RefSeq" id="XP_031551669.1"/>
    </source>
</evidence>
<evidence type="ECO:0000256" key="2">
    <source>
        <dbReference type="ARBA" id="ARBA00022946"/>
    </source>
</evidence>